<name>A0A8X6T5L6_NEPPI</name>
<comment type="caution">
    <text evidence="2">The sequence shown here is derived from an EMBL/GenBank/DDBJ whole genome shotgun (WGS) entry which is preliminary data.</text>
</comment>
<feature type="region of interest" description="Disordered" evidence="1">
    <location>
        <begin position="1"/>
        <end position="20"/>
    </location>
</feature>
<accession>A0A8X6T5L6</accession>
<sequence length="38" mass="4417">MPSRSDPFPHHSTVFKLRVRHPSTSKRAQFAIEKCSHI</sequence>
<keyword evidence="3" id="KW-1185">Reference proteome</keyword>
<dbReference type="Proteomes" id="UP000887013">
    <property type="component" value="Unassembled WGS sequence"/>
</dbReference>
<evidence type="ECO:0000313" key="2">
    <source>
        <dbReference type="EMBL" id="GFS80962.1"/>
    </source>
</evidence>
<protein>
    <submittedName>
        <fullName evidence="2">Uncharacterized protein</fullName>
    </submittedName>
</protein>
<dbReference type="EMBL" id="BMAW01051537">
    <property type="protein sequence ID" value="GFS80962.1"/>
    <property type="molecule type" value="Genomic_DNA"/>
</dbReference>
<reference evidence="2" key="1">
    <citation type="submission" date="2020-08" db="EMBL/GenBank/DDBJ databases">
        <title>Multicomponent nature underlies the extraordinary mechanical properties of spider dragline silk.</title>
        <authorList>
            <person name="Kono N."/>
            <person name="Nakamura H."/>
            <person name="Mori M."/>
            <person name="Yoshida Y."/>
            <person name="Ohtoshi R."/>
            <person name="Malay A.D."/>
            <person name="Moran D.A.P."/>
            <person name="Tomita M."/>
            <person name="Numata K."/>
            <person name="Arakawa K."/>
        </authorList>
    </citation>
    <scope>NUCLEOTIDE SEQUENCE</scope>
</reference>
<dbReference type="AlphaFoldDB" id="A0A8X6T5L6"/>
<organism evidence="2 3">
    <name type="scientific">Nephila pilipes</name>
    <name type="common">Giant wood spider</name>
    <name type="synonym">Nephila maculata</name>
    <dbReference type="NCBI Taxonomy" id="299642"/>
    <lineage>
        <taxon>Eukaryota</taxon>
        <taxon>Metazoa</taxon>
        <taxon>Ecdysozoa</taxon>
        <taxon>Arthropoda</taxon>
        <taxon>Chelicerata</taxon>
        <taxon>Arachnida</taxon>
        <taxon>Araneae</taxon>
        <taxon>Araneomorphae</taxon>
        <taxon>Entelegynae</taxon>
        <taxon>Araneoidea</taxon>
        <taxon>Nephilidae</taxon>
        <taxon>Nephila</taxon>
    </lineage>
</organism>
<gene>
    <name evidence="2" type="ORF">NPIL_620821</name>
</gene>
<feature type="non-terminal residue" evidence="2">
    <location>
        <position position="38"/>
    </location>
</feature>
<evidence type="ECO:0000313" key="3">
    <source>
        <dbReference type="Proteomes" id="UP000887013"/>
    </source>
</evidence>
<proteinExistence type="predicted"/>
<evidence type="ECO:0000256" key="1">
    <source>
        <dbReference type="SAM" id="MobiDB-lite"/>
    </source>
</evidence>